<comment type="function">
    <text evidence="4">Catalyzes two steps in the biosynthesis of coenzyme A. In the first step cysteine is conjugated to 4'-phosphopantothenate to form 4-phosphopantothenoylcysteine, in the latter compound is decarboxylated to form 4'-phosphopantotheine.</text>
</comment>
<feature type="region of interest" description="Phosphopantothenate--cysteine ligase" evidence="3">
    <location>
        <begin position="193"/>
        <end position="409"/>
    </location>
</feature>
<dbReference type="PANTHER" id="PTHR14359:SF6">
    <property type="entry name" value="PHOSPHOPANTOTHENOYLCYSTEINE DECARBOXYLASE"/>
    <property type="match status" value="1"/>
</dbReference>
<dbReference type="InterPro" id="IPR007085">
    <property type="entry name" value="DNA/pantothenate-metab_flavo_C"/>
</dbReference>
<feature type="binding site" evidence="3">
    <location>
        <position position="283"/>
    </location>
    <ligand>
        <name>CTP</name>
        <dbReference type="ChEBI" id="CHEBI:37563"/>
    </ligand>
</feature>
<dbReference type="Pfam" id="PF04127">
    <property type="entry name" value="DFP"/>
    <property type="match status" value="1"/>
</dbReference>
<organism evidence="7 8">
    <name type="scientific">Dentiradicibacter hellwigii</name>
    <dbReference type="NCBI Taxonomy" id="3149053"/>
    <lineage>
        <taxon>Bacteria</taxon>
        <taxon>Pseudomonadati</taxon>
        <taxon>Pseudomonadota</taxon>
        <taxon>Betaproteobacteria</taxon>
        <taxon>Rhodocyclales</taxon>
        <taxon>Rhodocyclaceae</taxon>
        <taxon>Dentiradicibacter</taxon>
    </lineage>
</organism>
<dbReference type="HAMAP" id="MF_02225">
    <property type="entry name" value="CoaBC"/>
    <property type="match status" value="1"/>
</dbReference>
<comment type="catalytic activity">
    <reaction evidence="3 4">
        <text>(R)-4'-phosphopantothenate + L-cysteine + CTP = N-[(R)-4-phosphopantothenoyl]-L-cysteine + CMP + diphosphate + H(+)</text>
        <dbReference type="Rhea" id="RHEA:19397"/>
        <dbReference type="ChEBI" id="CHEBI:10986"/>
        <dbReference type="ChEBI" id="CHEBI:15378"/>
        <dbReference type="ChEBI" id="CHEBI:33019"/>
        <dbReference type="ChEBI" id="CHEBI:35235"/>
        <dbReference type="ChEBI" id="CHEBI:37563"/>
        <dbReference type="ChEBI" id="CHEBI:59458"/>
        <dbReference type="ChEBI" id="CHEBI:60377"/>
        <dbReference type="EC" id="6.3.2.5"/>
    </reaction>
</comment>
<dbReference type="RefSeq" id="WP_418891295.1">
    <property type="nucleotide sequence ID" value="NZ_JBEUWX010000002.1"/>
</dbReference>
<evidence type="ECO:0000256" key="2">
    <source>
        <dbReference type="ARBA" id="ARBA00023239"/>
    </source>
</evidence>
<keyword evidence="3 4" id="KW-0285">Flavoprotein</keyword>
<evidence type="ECO:0000259" key="6">
    <source>
        <dbReference type="Pfam" id="PF04127"/>
    </source>
</evidence>
<feature type="binding site" evidence="3">
    <location>
        <position position="346"/>
    </location>
    <ligand>
        <name>CTP</name>
        <dbReference type="ChEBI" id="CHEBI:37563"/>
    </ligand>
</feature>
<dbReference type="SUPFAM" id="SSF102645">
    <property type="entry name" value="CoaB-like"/>
    <property type="match status" value="1"/>
</dbReference>
<gene>
    <name evidence="3 7" type="primary">coaBC</name>
    <name evidence="7" type="ORF">ABCS64_07830</name>
</gene>
<dbReference type="Pfam" id="PF02441">
    <property type="entry name" value="Flavoprotein"/>
    <property type="match status" value="1"/>
</dbReference>
<comment type="catalytic activity">
    <reaction evidence="3 4">
        <text>N-[(R)-4-phosphopantothenoyl]-L-cysteine + H(+) = (R)-4'-phosphopantetheine + CO2</text>
        <dbReference type="Rhea" id="RHEA:16793"/>
        <dbReference type="ChEBI" id="CHEBI:15378"/>
        <dbReference type="ChEBI" id="CHEBI:16526"/>
        <dbReference type="ChEBI" id="CHEBI:59458"/>
        <dbReference type="ChEBI" id="CHEBI:61723"/>
        <dbReference type="EC" id="4.1.1.36"/>
    </reaction>
</comment>
<feature type="binding site" evidence="3">
    <location>
        <begin position="310"/>
        <end position="313"/>
    </location>
    <ligand>
        <name>CTP</name>
        <dbReference type="ChEBI" id="CHEBI:37563"/>
    </ligand>
</feature>
<dbReference type="Proteomes" id="UP001574673">
    <property type="component" value="Unassembled WGS sequence"/>
</dbReference>
<sequence length="409" mass="42968">MERAELAGKRIALGITGGIAAYKAAELVRLLVKAGASVQVAMSEAATHFVAPLTFQALSGHPVLTDQQSSSIDSGMAHIRFSRESDLLLIAPATANYLAKTAHGLADDLLTTLTLARNCPLLVAPAMNREMWGKPATQRNIATLRADGLTILGPAAGEQACGETGEGRMLEPAEILESVIAHFQPKHLAGKHVLLTAGPTFEAIDPVRGITNLSSGRMGFAIARAARAAGAAVTLVCGPVALPTPAGITRINVVSALEMHAKVMECLHAQGADVFIGVAAVADYRPATPAEHKIKKEDGAPPPIELVRNPDILAEVAALPNPPLCVGFAAESQKLAEYAERKRRSKKIPLIVGNLIQEGFGGDNNAVTLFDETGATALPPGSKAELAHTLIERIAKLLEKPEKPEKKRS</sequence>
<evidence type="ECO:0000313" key="8">
    <source>
        <dbReference type="Proteomes" id="UP001574673"/>
    </source>
</evidence>
<comment type="caution">
    <text evidence="7">The sequence shown here is derived from an EMBL/GenBank/DDBJ whole genome shotgun (WGS) entry which is preliminary data.</text>
</comment>
<dbReference type="InterPro" id="IPR003382">
    <property type="entry name" value="Flavoprotein"/>
</dbReference>
<feature type="domain" description="DNA/pantothenate metabolism flavoprotein C-terminal" evidence="6">
    <location>
        <begin position="188"/>
        <end position="396"/>
    </location>
</feature>
<dbReference type="SUPFAM" id="SSF52507">
    <property type="entry name" value="Homo-oligomeric flavin-containing Cys decarboxylases, HFCD"/>
    <property type="match status" value="1"/>
</dbReference>
<dbReference type="Gene3D" id="3.40.50.1950">
    <property type="entry name" value="Flavin prenyltransferase-like"/>
    <property type="match status" value="1"/>
</dbReference>
<keyword evidence="2 3" id="KW-0456">Lyase</keyword>
<dbReference type="InterPro" id="IPR005252">
    <property type="entry name" value="CoaBC"/>
</dbReference>
<accession>A0ABV4UF43</accession>
<feature type="region of interest" description="Phosphopantothenoylcysteine decarboxylase" evidence="3">
    <location>
        <begin position="1"/>
        <end position="192"/>
    </location>
</feature>
<keyword evidence="3" id="KW-0460">Magnesium</keyword>
<comment type="similarity">
    <text evidence="3 4">In the C-terminal section; belongs to the PPC synthetase family.</text>
</comment>
<evidence type="ECO:0000313" key="7">
    <source>
        <dbReference type="EMBL" id="MFA9950226.1"/>
    </source>
</evidence>
<dbReference type="InterPro" id="IPR036551">
    <property type="entry name" value="Flavin_trans-like"/>
</dbReference>
<feature type="binding site" evidence="3">
    <location>
        <position position="342"/>
    </location>
    <ligand>
        <name>CTP</name>
        <dbReference type="ChEBI" id="CHEBI:37563"/>
    </ligand>
</feature>
<name>A0ABV4UF43_9RHOO</name>
<keyword evidence="1 3" id="KW-0210">Decarboxylase</keyword>
<comment type="cofactor">
    <cofactor evidence="3">
        <name>Mg(2+)</name>
        <dbReference type="ChEBI" id="CHEBI:18420"/>
    </cofactor>
</comment>
<comment type="pathway">
    <text evidence="3 4">Cofactor biosynthesis; coenzyme A biosynthesis; CoA from (R)-pantothenate: step 2/5.</text>
</comment>
<feature type="domain" description="Flavoprotein" evidence="5">
    <location>
        <begin position="9"/>
        <end position="182"/>
    </location>
</feature>
<comment type="function">
    <text evidence="3">Catalyzes two sequential steps in the biosynthesis of coenzyme A. In the first step cysteine is conjugated to 4'-phosphopantothenate to form 4-phosphopantothenoylcysteine. In the second step the latter compound is decarboxylated to form 4'-phosphopantotheine.</text>
</comment>
<evidence type="ECO:0000256" key="4">
    <source>
        <dbReference type="RuleBase" id="RU364078"/>
    </source>
</evidence>
<evidence type="ECO:0000259" key="5">
    <source>
        <dbReference type="Pfam" id="PF02441"/>
    </source>
</evidence>
<dbReference type="EC" id="4.1.1.36" evidence="3"/>
<comment type="cofactor">
    <cofactor evidence="3">
        <name>FMN</name>
        <dbReference type="ChEBI" id="CHEBI:58210"/>
    </cofactor>
    <text evidence="3">Binds 1 FMN per subunit.</text>
</comment>
<reference evidence="8" key="1">
    <citation type="submission" date="2024-06" db="EMBL/GenBank/DDBJ databases">
        <title>Radixoralia hellwigii gen. nov., sp nov., isolated from a root canal in the human oral cavity.</title>
        <authorList>
            <person name="Bartsch S."/>
            <person name="Wittmer A."/>
            <person name="Schulz A.-K."/>
            <person name="Neumann-Schaal M."/>
            <person name="Wolf J."/>
            <person name="Gronow S."/>
            <person name="Tennert C."/>
            <person name="Haecker G."/>
            <person name="Cieplik F."/>
            <person name="Al-Ahmad A."/>
        </authorList>
    </citation>
    <scope>NUCLEOTIDE SEQUENCE [LARGE SCALE GENOMIC DNA]</scope>
    <source>
        <strain evidence="8">Wk13</strain>
    </source>
</reference>
<dbReference type="GO" id="GO:0004632">
    <property type="term" value="F:phosphopantothenate--cysteine ligase activity"/>
    <property type="evidence" value="ECO:0007669"/>
    <property type="project" value="UniProtKB-EC"/>
</dbReference>
<dbReference type="InterPro" id="IPR035929">
    <property type="entry name" value="CoaB-like_sf"/>
</dbReference>
<comment type="pathway">
    <text evidence="3 4">Cofactor biosynthesis; coenzyme A biosynthesis; CoA from (R)-pantothenate: step 3/5.</text>
</comment>
<keyword evidence="8" id="KW-1185">Reference proteome</keyword>
<keyword evidence="3 4" id="KW-0288">FMN</keyword>
<keyword evidence="3" id="KW-0479">Metal-binding</keyword>
<dbReference type="EMBL" id="JBEUWX010000002">
    <property type="protein sequence ID" value="MFA9950226.1"/>
    <property type="molecule type" value="Genomic_DNA"/>
</dbReference>
<protein>
    <recommendedName>
        <fullName evidence="3">Coenzyme A biosynthesis bifunctional protein CoaBC</fullName>
    </recommendedName>
    <alternativeName>
        <fullName evidence="3">DNA/pantothenate metabolism flavoprotein</fullName>
    </alternativeName>
    <alternativeName>
        <fullName evidence="3">Phosphopantothenoylcysteine synthetase/decarboxylase</fullName>
        <shortName evidence="3">PPCS-PPCDC</shortName>
    </alternativeName>
    <domain>
        <recommendedName>
            <fullName evidence="3">Phosphopantothenoylcysteine decarboxylase</fullName>
            <shortName evidence="3">PPC decarboxylase</shortName>
            <shortName evidence="3">PPC-DC</shortName>
            <ecNumber evidence="3">4.1.1.36</ecNumber>
        </recommendedName>
        <alternativeName>
            <fullName evidence="3">CoaC</fullName>
        </alternativeName>
    </domain>
    <domain>
        <recommendedName>
            <fullName evidence="3">Phosphopantothenate--cysteine ligase</fullName>
            <ecNumber evidence="3">6.3.2.5</ecNumber>
        </recommendedName>
        <alternativeName>
            <fullName evidence="3">CoaB</fullName>
        </alternativeName>
        <alternativeName>
            <fullName evidence="3">Phosphopantothenoylcysteine synthetase</fullName>
            <shortName evidence="3">PPC synthetase</shortName>
            <shortName evidence="3">PPC-S</shortName>
        </alternativeName>
    </domain>
</protein>
<proteinExistence type="inferred from homology"/>
<dbReference type="NCBIfam" id="TIGR00521">
    <property type="entry name" value="coaBC_dfp"/>
    <property type="match status" value="1"/>
</dbReference>
<dbReference type="Gene3D" id="3.40.50.10300">
    <property type="entry name" value="CoaB-like"/>
    <property type="match status" value="1"/>
</dbReference>
<evidence type="ECO:0000256" key="1">
    <source>
        <dbReference type="ARBA" id="ARBA00022793"/>
    </source>
</evidence>
<dbReference type="PANTHER" id="PTHR14359">
    <property type="entry name" value="HOMO-OLIGOMERIC FLAVIN CONTAINING CYS DECARBOXYLASE FAMILY"/>
    <property type="match status" value="1"/>
</dbReference>
<keyword evidence="3 4" id="KW-0436">Ligase</keyword>
<comment type="caution">
    <text evidence="3">Lacks conserved residue(s) required for the propagation of feature annotation.</text>
</comment>
<dbReference type="GO" id="GO:0004633">
    <property type="term" value="F:phosphopantothenoylcysteine decarboxylase activity"/>
    <property type="evidence" value="ECO:0007669"/>
    <property type="project" value="UniProtKB-EC"/>
</dbReference>
<feature type="binding site" evidence="3">
    <location>
        <position position="328"/>
    </location>
    <ligand>
        <name>CTP</name>
        <dbReference type="ChEBI" id="CHEBI:37563"/>
    </ligand>
</feature>
<evidence type="ECO:0000256" key="3">
    <source>
        <dbReference type="HAMAP-Rule" id="MF_02225"/>
    </source>
</evidence>
<comment type="similarity">
    <text evidence="3 4">In the N-terminal section; belongs to the HFCD (homo-oligomeric flavin containing Cys decarboxylase) superfamily.</text>
</comment>
<dbReference type="EC" id="6.3.2.5" evidence="3"/>
<keyword evidence="3" id="KW-0511">Multifunctional enzyme</keyword>
<feature type="binding site" evidence="3">
    <location>
        <position position="293"/>
    </location>
    <ligand>
        <name>CTP</name>
        <dbReference type="ChEBI" id="CHEBI:37563"/>
    </ligand>
</feature>
<feature type="active site" description="Proton donor" evidence="3">
    <location>
        <position position="161"/>
    </location>
</feature>